<feature type="compositionally biased region" description="Polar residues" evidence="1">
    <location>
        <begin position="42"/>
        <end position="51"/>
    </location>
</feature>
<dbReference type="EMBL" id="JBJKFK010005551">
    <property type="protein sequence ID" value="KAL3308265.1"/>
    <property type="molecule type" value="Genomic_DNA"/>
</dbReference>
<protein>
    <submittedName>
        <fullName evidence="2">Uncharacterized protein</fullName>
    </submittedName>
</protein>
<feature type="compositionally biased region" description="Polar residues" evidence="1">
    <location>
        <begin position="1"/>
        <end position="15"/>
    </location>
</feature>
<reference evidence="2 3" key="1">
    <citation type="submission" date="2024-11" db="EMBL/GenBank/DDBJ databases">
        <title>Adaptive evolution of stress response genes in parasites aligns with host niche diversity.</title>
        <authorList>
            <person name="Hahn C."/>
            <person name="Resl P."/>
        </authorList>
    </citation>
    <scope>NUCLEOTIDE SEQUENCE [LARGE SCALE GENOMIC DNA]</scope>
    <source>
        <strain evidence="2">EGGRZ-B1_66</strain>
        <tissue evidence="2">Body</tissue>
    </source>
</reference>
<evidence type="ECO:0000313" key="3">
    <source>
        <dbReference type="Proteomes" id="UP001626550"/>
    </source>
</evidence>
<evidence type="ECO:0000313" key="2">
    <source>
        <dbReference type="EMBL" id="KAL3308265.1"/>
    </source>
</evidence>
<evidence type="ECO:0000256" key="1">
    <source>
        <dbReference type="SAM" id="MobiDB-lite"/>
    </source>
</evidence>
<proteinExistence type="predicted"/>
<feature type="compositionally biased region" description="Polar residues" evidence="1">
    <location>
        <begin position="106"/>
        <end position="123"/>
    </location>
</feature>
<comment type="caution">
    <text evidence="2">The sequence shown here is derived from an EMBL/GenBank/DDBJ whole genome shotgun (WGS) entry which is preliminary data.</text>
</comment>
<organism evidence="2 3">
    <name type="scientific">Cichlidogyrus casuarinus</name>
    <dbReference type="NCBI Taxonomy" id="1844966"/>
    <lineage>
        <taxon>Eukaryota</taxon>
        <taxon>Metazoa</taxon>
        <taxon>Spiralia</taxon>
        <taxon>Lophotrochozoa</taxon>
        <taxon>Platyhelminthes</taxon>
        <taxon>Monogenea</taxon>
        <taxon>Monopisthocotylea</taxon>
        <taxon>Dactylogyridea</taxon>
        <taxon>Ancyrocephalidae</taxon>
        <taxon>Cichlidogyrus</taxon>
    </lineage>
</organism>
<dbReference type="AlphaFoldDB" id="A0ABD2PLA8"/>
<feature type="region of interest" description="Disordered" evidence="1">
    <location>
        <begin position="1"/>
        <end position="123"/>
    </location>
</feature>
<dbReference type="Proteomes" id="UP001626550">
    <property type="component" value="Unassembled WGS sequence"/>
</dbReference>
<name>A0ABD2PLA8_9PLAT</name>
<feature type="compositionally biased region" description="Low complexity" evidence="1">
    <location>
        <begin position="72"/>
        <end position="94"/>
    </location>
</feature>
<accession>A0ABD2PLA8</accession>
<gene>
    <name evidence="2" type="ORF">Ciccas_013206</name>
</gene>
<sequence>MPSQLLFANQQTATVPMTLPRRRGPQPLPVVPQFGPGVYQLQGPQGVTSPIASPMMAPLLVPPPTANNPKISPQHSQSSDSSSASPSLQSNNGSAAGRYGKPSSMHMMNQQQIKNSYNNEIGL</sequence>
<keyword evidence="3" id="KW-1185">Reference proteome</keyword>